<evidence type="ECO:0000313" key="2">
    <source>
        <dbReference type="Proteomes" id="UP000216101"/>
    </source>
</evidence>
<dbReference type="Proteomes" id="UP000216101">
    <property type="component" value="Unassembled WGS sequence"/>
</dbReference>
<accession>A0A266Q883</accession>
<comment type="caution">
    <text evidence="1">The sequence shown here is derived from an EMBL/GenBank/DDBJ whole genome shotgun (WGS) entry which is preliminary data.</text>
</comment>
<protein>
    <submittedName>
        <fullName evidence="1">Uncharacterized protein</fullName>
    </submittedName>
</protein>
<reference evidence="2" key="1">
    <citation type="submission" date="2017-05" db="EMBL/GenBank/DDBJ databases">
        <authorList>
            <person name="Barney B.M."/>
        </authorList>
    </citation>
    <scope>NUCLEOTIDE SEQUENCE [LARGE SCALE GENOMIC DNA]</scope>
    <source>
        <strain evidence="2">PSBB022</strain>
    </source>
</reference>
<sequence length="90" mass="10216">MQITTVASKDNYEVKLFEFKSPSGRTITSFYQLMKYPGISLGCFDSLEDVLLKLENPELIEANLIEKPSEYFLGERILIGKDELISGVLH</sequence>
<evidence type="ECO:0000313" key="1">
    <source>
        <dbReference type="EMBL" id="OZY86045.1"/>
    </source>
</evidence>
<proteinExistence type="predicted"/>
<name>A0A266Q883_9GAMM</name>
<organism evidence="1 2">
    <name type="scientific">Cellvibrio mixtus</name>
    <dbReference type="NCBI Taxonomy" id="39650"/>
    <lineage>
        <taxon>Bacteria</taxon>
        <taxon>Pseudomonadati</taxon>
        <taxon>Pseudomonadota</taxon>
        <taxon>Gammaproteobacteria</taxon>
        <taxon>Cellvibrionales</taxon>
        <taxon>Cellvibrionaceae</taxon>
        <taxon>Cellvibrio</taxon>
    </lineage>
</organism>
<dbReference type="RefSeq" id="WP_094983806.1">
    <property type="nucleotide sequence ID" value="NZ_NHNI01000001.1"/>
</dbReference>
<keyword evidence="2" id="KW-1185">Reference proteome</keyword>
<dbReference type="AlphaFoldDB" id="A0A266Q883"/>
<gene>
    <name evidence="1" type="ORF">CBP51_03165</name>
</gene>
<dbReference type="EMBL" id="NHNI01000001">
    <property type="protein sequence ID" value="OZY86045.1"/>
    <property type="molecule type" value="Genomic_DNA"/>
</dbReference>